<sequence length="119" mass="13055">MSGLVDTHFWTSFLASLLAARVTTVGLLVMRRFEELARANTTYFSCFAAGVLISVSFLHIIPEAFEMAKAAPVWLLSGYVAMHLLNRILIAFVCDKPGTADFPMGLLPLLGLPPYSKSF</sequence>
<dbReference type="AlphaFoldDB" id="A0AAE4B3J9"/>
<keyword evidence="1" id="KW-1133">Transmembrane helix</keyword>
<reference evidence="2" key="2">
    <citation type="submission" date="2023-02" db="EMBL/GenBank/DDBJ databases">
        <title>'Rhodoalgimonas zhirmunskyi' gen. nov., isolated from a red alga.</title>
        <authorList>
            <person name="Nedashkovskaya O.I."/>
            <person name="Otstavnykh N.Y."/>
            <person name="Bystritskaya E.P."/>
            <person name="Balabanova L.A."/>
            <person name="Isaeva M.P."/>
        </authorList>
    </citation>
    <scope>NUCLEOTIDE SEQUENCE</scope>
    <source>
        <strain evidence="2">KCTC 52189</strain>
    </source>
</reference>
<dbReference type="Proteomes" id="UP001226762">
    <property type="component" value="Unassembled WGS sequence"/>
</dbReference>
<proteinExistence type="predicted"/>
<organism evidence="2 3">
    <name type="scientific">Marimonas arenosa</name>
    <dbReference type="NCBI Taxonomy" id="1795305"/>
    <lineage>
        <taxon>Bacteria</taxon>
        <taxon>Pseudomonadati</taxon>
        <taxon>Pseudomonadota</taxon>
        <taxon>Alphaproteobacteria</taxon>
        <taxon>Rhodobacterales</taxon>
        <taxon>Paracoccaceae</taxon>
        <taxon>Marimonas</taxon>
    </lineage>
</organism>
<keyword evidence="1" id="KW-0472">Membrane</keyword>
<dbReference type="EMBL" id="JANHAX010000002">
    <property type="protein sequence ID" value="MDQ2090138.1"/>
    <property type="molecule type" value="Genomic_DNA"/>
</dbReference>
<evidence type="ECO:0000313" key="2">
    <source>
        <dbReference type="EMBL" id="MDQ2090138.1"/>
    </source>
</evidence>
<evidence type="ECO:0000313" key="3">
    <source>
        <dbReference type="Proteomes" id="UP001226762"/>
    </source>
</evidence>
<keyword evidence="3" id="KW-1185">Reference proteome</keyword>
<reference evidence="2" key="1">
    <citation type="submission" date="2022-07" db="EMBL/GenBank/DDBJ databases">
        <authorList>
            <person name="Otstavnykh N."/>
            <person name="Isaeva M."/>
            <person name="Bystritskaya E."/>
        </authorList>
    </citation>
    <scope>NUCLEOTIDE SEQUENCE</scope>
    <source>
        <strain evidence="2">KCTC 52189</strain>
    </source>
</reference>
<keyword evidence="1" id="KW-0812">Transmembrane</keyword>
<protein>
    <recommendedName>
        <fullName evidence="4">ZIP Zinc transporter</fullName>
    </recommendedName>
</protein>
<evidence type="ECO:0008006" key="4">
    <source>
        <dbReference type="Google" id="ProtNLM"/>
    </source>
</evidence>
<evidence type="ECO:0000256" key="1">
    <source>
        <dbReference type="SAM" id="Phobius"/>
    </source>
</evidence>
<comment type="caution">
    <text evidence="2">The sequence shown here is derived from an EMBL/GenBank/DDBJ whole genome shotgun (WGS) entry which is preliminary data.</text>
</comment>
<accession>A0AAE4B3J9</accession>
<name>A0AAE4B3J9_9RHOB</name>
<feature type="transmembrane region" description="Helical" evidence="1">
    <location>
        <begin position="42"/>
        <end position="61"/>
    </location>
</feature>
<feature type="transmembrane region" description="Helical" evidence="1">
    <location>
        <begin position="12"/>
        <end position="30"/>
    </location>
</feature>
<feature type="transmembrane region" description="Helical" evidence="1">
    <location>
        <begin position="73"/>
        <end position="94"/>
    </location>
</feature>
<gene>
    <name evidence="2" type="ORF">NO357_09540</name>
</gene>